<accession>A0A5N6RTA1</accession>
<protein>
    <submittedName>
        <fullName evidence="2">Uncharacterized protein</fullName>
    </submittedName>
</protein>
<keyword evidence="3" id="KW-1185">Reference proteome</keyword>
<dbReference type="AlphaFoldDB" id="A0A5N6RTA1"/>
<dbReference type="EMBL" id="CM017328">
    <property type="protein sequence ID" value="KAE8125676.1"/>
    <property type="molecule type" value="Genomic_DNA"/>
</dbReference>
<gene>
    <name evidence="2" type="ORF">FH972_020455</name>
</gene>
<evidence type="ECO:0000313" key="2">
    <source>
        <dbReference type="EMBL" id="KAE8125676.1"/>
    </source>
</evidence>
<name>A0A5N6RTA1_9ROSI</name>
<evidence type="ECO:0000313" key="3">
    <source>
        <dbReference type="Proteomes" id="UP000327013"/>
    </source>
</evidence>
<evidence type="ECO:0000256" key="1">
    <source>
        <dbReference type="SAM" id="MobiDB-lite"/>
    </source>
</evidence>
<organism evidence="2 3">
    <name type="scientific">Carpinus fangiana</name>
    <dbReference type="NCBI Taxonomy" id="176857"/>
    <lineage>
        <taxon>Eukaryota</taxon>
        <taxon>Viridiplantae</taxon>
        <taxon>Streptophyta</taxon>
        <taxon>Embryophyta</taxon>
        <taxon>Tracheophyta</taxon>
        <taxon>Spermatophyta</taxon>
        <taxon>Magnoliopsida</taxon>
        <taxon>eudicotyledons</taxon>
        <taxon>Gunneridae</taxon>
        <taxon>Pentapetalae</taxon>
        <taxon>rosids</taxon>
        <taxon>fabids</taxon>
        <taxon>Fagales</taxon>
        <taxon>Betulaceae</taxon>
        <taxon>Carpinus</taxon>
    </lineage>
</organism>
<sequence>MSEQSQTSSFQENLALGEEEDKKLQEPSQEPPRGGGGDERKVATLPPSAQKTCIARNGPVWKAYDPWNQFTRTVDDIEESNSRWVSNLKA</sequence>
<reference evidence="2 3" key="1">
    <citation type="submission" date="2019-06" db="EMBL/GenBank/DDBJ databases">
        <title>A chromosomal-level reference genome of Carpinus fangiana (Coryloideae, Betulaceae).</title>
        <authorList>
            <person name="Yang X."/>
            <person name="Wang Z."/>
            <person name="Zhang L."/>
            <person name="Hao G."/>
            <person name="Liu J."/>
            <person name="Yang Y."/>
        </authorList>
    </citation>
    <scope>NUCLEOTIDE SEQUENCE [LARGE SCALE GENOMIC DNA]</scope>
    <source>
        <strain evidence="2">Cfa_2016G</strain>
        <tissue evidence="2">Leaf</tissue>
    </source>
</reference>
<dbReference type="Proteomes" id="UP000327013">
    <property type="component" value="Chromosome 8"/>
</dbReference>
<feature type="compositionally biased region" description="Polar residues" evidence="1">
    <location>
        <begin position="1"/>
        <end position="12"/>
    </location>
</feature>
<proteinExistence type="predicted"/>
<feature type="region of interest" description="Disordered" evidence="1">
    <location>
        <begin position="1"/>
        <end position="51"/>
    </location>
</feature>